<dbReference type="PROSITE" id="PS50048">
    <property type="entry name" value="ZN2_CY6_FUNGAL_2"/>
    <property type="match status" value="1"/>
</dbReference>
<dbReference type="Proteomes" id="UP000077521">
    <property type="component" value="Unassembled WGS sequence"/>
</dbReference>
<feature type="compositionally biased region" description="Low complexity" evidence="1">
    <location>
        <begin position="48"/>
        <end position="62"/>
    </location>
</feature>
<feature type="region of interest" description="Disordered" evidence="1">
    <location>
        <begin position="1"/>
        <end position="156"/>
    </location>
</feature>
<feature type="compositionally biased region" description="Basic and acidic residues" evidence="1">
    <location>
        <begin position="723"/>
        <end position="738"/>
    </location>
</feature>
<feature type="compositionally biased region" description="Gly residues" evidence="1">
    <location>
        <begin position="696"/>
        <end position="716"/>
    </location>
</feature>
<dbReference type="Gene3D" id="4.10.240.10">
    <property type="entry name" value="Zn(2)-C6 fungal-type DNA-binding domain"/>
    <property type="match status" value="1"/>
</dbReference>
<protein>
    <recommendedName>
        <fullName evidence="2">Zn(2)-C6 fungal-type domain-containing protein</fullName>
    </recommendedName>
</protein>
<feature type="compositionally biased region" description="Polar residues" evidence="1">
    <location>
        <begin position="830"/>
        <end position="843"/>
    </location>
</feature>
<feature type="compositionally biased region" description="Low complexity" evidence="1">
    <location>
        <begin position="114"/>
        <end position="153"/>
    </location>
</feature>
<reference evidence="3" key="2">
    <citation type="journal article" date="2019" name="IMA Fungus">
        <title>Genome sequencing and comparison of five Tilletia species to identify candidate genes for the detection of regulated species infecting wheat.</title>
        <authorList>
            <person name="Nguyen H.D.T."/>
            <person name="Sultana T."/>
            <person name="Kesanakurti P."/>
            <person name="Hambleton S."/>
        </authorList>
    </citation>
    <scope>NUCLEOTIDE SEQUENCE</scope>
    <source>
        <strain evidence="3">DAOMC 236416</strain>
    </source>
</reference>
<dbReference type="InterPro" id="IPR001138">
    <property type="entry name" value="Zn2Cys6_DnaBD"/>
</dbReference>
<comment type="caution">
    <text evidence="3">The sequence shown here is derived from an EMBL/GenBank/DDBJ whole genome shotgun (WGS) entry which is preliminary data.</text>
</comment>
<dbReference type="InterPro" id="IPR036864">
    <property type="entry name" value="Zn2-C6_fun-type_DNA-bd_sf"/>
</dbReference>
<dbReference type="GO" id="GO:0045944">
    <property type="term" value="P:positive regulation of transcription by RNA polymerase II"/>
    <property type="evidence" value="ECO:0007669"/>
    <property type="project" value="TreeGrafter"/>
</dbReference>
<dbReference type="Pfam" id="PF00172">
    <property type="entry name" value="Zn_clus"/>
    <property type="match status" value="1"/>
</dbReference>
<feature type="compositionally biased region" description="Low complexity" evidence="1">
    <location>
        <begin position="883"/>
        <end position="900"/>
    </location>
</feature>
<feature type="region of interest" description="Disordered" evidence="1">
    <location>
        <begin position="821"/>
        <end position="913"/>
    </location>
</feature>
<feature type="compositionally biased region" description="Gly residues" evidence="1">
    <location>
        <begin position="935"/>
        <end position="955"/>
    </location>
</feature>
<feature type="compositionally biased region" description="Acidic residues" evidence="1">
    <location>
        <begin position="355"/>
        <end position="364"/>
    </location>
</feature>
<dbReference type="GO" id="GO:0008270">
    <property type="term" value="F:zinc ion binding"/>
    <property type="evidence" value="ECO:0007669"/>
    <property type="project" value="InterPro"/>
</dbReference>
<accession>A0A8T8T5J7</accession>
<feature type="compositionally biased region" description="Acidic residues" evidence="1">
    <location>
        <begin position="83"/>
        <end position="103"/>
    </location>
</feature>
<dbReference type="GO" id="GO:0000981">
    <property type="term" value="F:DNA-binding transcription factor activity, RNA polymerase II-specific"/>
    <property type="evidence" value="ECO:0007669"/>
    <property type="project" value="InterPro"/>
</dbReference>
<proteinExistence type="predicted"/>
<dbReference type="SUPFAM" id="SSF57701">
    <property type="entry name" value="Zn2/Cys6 DNA-binding domain"/>
    <property type="match status" value="1"/>
</dbReference>
<gene>
    <name evidence="3" type="ORF">A4X13_0g3018</name>
</gene>
<evidence type="ECO:0000259" key="2">
    <source>
        <dbReference type="PROSITE" id="PS50048"/>
    </source>
</evidence>
<dbReference type="AlphaFoldDB" id="A0A8T8T5J7"/>
<dbReference type="PANTHER" id="PTHR47655:SF2">
    <property type="entry name" value="QUINIC ACID UTILIZATION ACTIVATOR"/>
    <property type="match status" value="1"/>
</dbReference>
<feature type="compositionally biased region" description="Polar residues" evidence="1">
    <location>
        <begin position="63"/>
        <end position="82"/>
    </location>
</feature>
<dbReference type="InterPro" id="IPR052783">
    <property type="entry name" value="Metabolic/Drug-Res_Regulator"/>
</dbReference>
<feature type="region of interest" description="Disordered" evidence="1">
    <location>
        <begin position="484"/>
        <end position="559"/>
    </location>
</feature>
<evidence type="ECO:0000313" key="3">
    <source>
        <dbReference type="EMBL" id="KAE8255489.1"/>
    </source>
</evidence>
<feature type="compositionally biased region" description="Low complexity" evidence="1">
    <location>
        <begin position="739"/>
        <end position="754"/>
    </location>
</feature>
<organism evidence="3 4">
    <name type="scientific">Tilletia indica</name>
    <dbReference type="NCBI Taxonomy" id="43049"/>
    <lineage>
        <taxon>Eukaryota</taxon>
        <taxon>Fungi</taxon>
        <taxon>Dikarya</taxon>
        <taxon>Basidiomycota</taxon>
        <taxon>Ustilaginomycotina</taxon>
        <taxon>Exobasidiomycetes</taxon>
        <taxon>Tilletiales</taxon>
        <taxon>Tilletiaceae</taxon>
        <taxon>Tilletia</taxon>
    </lineage>
</organism>
<keyword evidence="4" id="KW-1185">Reference proteome</keyword>
<feature type="compositionally biased region" description="Polar residues" evidence="1">
    <location>
        <begin position="11"/>
        <end position="20"/>
    </location>
</feature>
<dbReference type="PANTHER" id="PTHR47655">
    <property type="entry name" value="QUINIC ACID UTILIZATION ACTIVATOR"/>
    <property type="match status" value="1"/>
</dbReference>
<feature type="region of interest" description="Disordered" evidence="1">
    <location>
        <begin position="931"/>
        <end position="955"/>
    </location>
</feature>
<feature type="region of interest" description="Disordered" evidence="1">
    <location>
        <begin position="335"/>
        <end position="461"/>
    </location>
</feature>
<feature type="compositionally biased region" description="Polar residues" evidence="1">
    <location>
        <begin position="850"/>
        <end position="862"/>
    </location>
</feature>
<sequence length="955" mass="97235">MAAWAKRADTQAGSMGTAYQTRPGPPPQSSSSLHGPGGAYLPTAATASSRRSSSSSSSRSSSAVNLQHNNRSAVHQTNNSPGQDDDEDEDEDGDDDNDEEVSGEDTAMAQNDPSAASSIRASTTASKRTTKKSTSTTKPSSSTIAPTSTSTSSSRKRKRVSRACDACYIRKDKCDGASPSCSICARLSRSCTYTRPEKKRGPQQGVRGRLEAQCAGLEAVLGWILWCARCEVQEGEGGGISRYGGASDVKSGTVLKLLLQPSMVATSAMWSPSFAFPPPSSSLMSLAQLWRSSVLATYLTSPLAPSSPGLAIGLEGAASVADGLDVDLASRQAGGEVGILGSGDPHPAAGGENEERSDEDEVDGVENVSPDGSHRRRSSRGGGGVESTNHKPTKTPTRPPGRTRRTLDPAPAVRKPAPNPAAAYAPVSRGPPPPRPSRPDDGLPLGTSPEAMNVNGSEGLTQRQEQIIVEPGADVWARPIAAAHHTGQQTRAVTDHRDSFVFPPPPPPSSGTGWKAHGHSHSHESHQRPSDGTAHMGMGVSGGPGEWSRGAYGGNDQNRPGQMMHHNGGPSEANITLYPSGQIPSTVPDSSSSIHSASRNAWGVPGPAASAAPSTHADYNIFNTNNNNNNNNLSSFYFDTRDSFSFTDPDAQALLYALGMSAATVNGGGGGGSGNHMEGMNVQGMGGSLYAAGPQMSGGGGGSNQQGSGSGSGSLGGATYHATGEERVGHQLRQDRSSTEGGASSGTAGRWDGVVDGGGAGNAGSTAAVGRKSVVGTNNVPSLETAAHASILFQLGLQEDAFGNSALNFPFGDWLGGGGASGAAVGGSSTDPQPNSTTTSAGQKTLIAPTPTSSNPVQATHQQHPRRSMPTSRSAQSVGGAGAAPTTTTTTFASGTGVAGRVRLSTGPSPPDVSDTLRQFQMQAAEFIRRDPFGSGSGAGASGTGTGTGAGAGAR</sequence>
<name>A0A8T8T5J7_9BASI</name>
<feature type="domain" description="Zn(2)-C6 fungal-type" evidence="2">
    <location>
        <begin position="163"/>
        <end position="193"/>
    </location>
</feature>
<reference evidence="3" key="1">
    <citation type="submission" date="2016-04" db="EMBL/GenBank/DDBJ databases">
        <authorList>
            <person name="Nguyen H.D."/>
            <person name="Samba Siva P."/>
            <person name="Cullis J."/>
            <person name="Levesque C.A."/>
            <person name="Hambleton S."/>
        </authorList>
    </citation>
    <scope>NUCLEOTIDE SEQUENCE</scope>
    <source>
        <strain evidence="3">DAOMC 236416</strain>
    </source>
</reference>
<dbReference type="SMART" id="SM00066">
    <property type="entry name" value="GAL4"/>
    <property type="match status" value="1"/>
</dbReference>
<dbReference type="CDD" id="cd00067">
    <property type="entry name" value="GAL4"/>
    <property type="match status" value="1"/>
</dbReference>
<evidence type="ECO:0000313" key="4">
    <source>
        <dbReference type="Proteomes" id="UP000077521"/>
    </source>
</evidence>
<feature type="region of interest" description="Disordered" evidence="1">
    <location>
        <begin position="691"/>
        <end position="758"/>
    </location>
</feature>
<evidence type="ECO:0000256" key="1">
    <source>
        <dbReference type="SAM" id="MobiDB-lite"/>
    </source>
</evidence>
<dbReference type="EMBL" id="LWDF02000158">
    <property type="protein sequence ID" value="KAE8255489.1"/>
    <property type="molecule type" value="Genomic_DNA"/>
</dbReference>